<dbReference type="InterPro" id="IPR001054">
    <property type="entry name" value="A/G_cyclase"/>
</dbReference>
<dbReference type="GO" id="GO:0004016">
    <property type="term" value="F:adenylate cyclase activity"/>
    <property type="evidence" value="ECO:0007669"/>
    <property type="project" value="UniProtKB-ARBA"/>
</dbReference>
<dbReference type="AlphaFoldDB" id="A0A6J4S3R5"/>
<dbReference type="EMBL" id="CADCVU010000055">
    <property type="protein sequence ID" value="CAA9489028.1"/>
    <property type="molecule type" value="Genomic_DNA"/>
</dbReference>
<dbReference type="PROSITE" id="PS50125">
    <property type="entry name" value="GUANYLATE_CYCLASE_2"/>
    <property type="match status" value="1"/>
</dbReference>
<dbReference type="InterPro" id="IPR050697">
    <property type="entry name" value="Adenylyl/Guanylyl_Cyclase_3/4"/>
</dbReference>
<reference evidence="3" key="1">
    <citation type="submission" date="2020-02" db="EMBL/GenBank/DDBJ databases">
        <authorList>
            <person name="Meier V. D."/>
        </authorList>
    </citation>
    <scope>NUCLEOTIDE SEQUENCE</scope>
    <source>
        <strain evidence="3">AVDCRST_MAG45</strain>
    </source>
</reference>
<evidence type="ECO:0000259" key="2">
    <source>
        <dbReference type="PROSITE" id="PS50125"/>
    </source>
</evidence>
<protein>
    <submittedName>
        <fullName evidence="3">Purine cyclase-related protein</fullName>
    </submittedName>
</protein>
<feature type="domain" description="Guanylate cyclase" evidence="2">
    <location>
        <begin position="96"/>
        <end position="208"/>
    </location>
</feature>
<organism evidence="3">
    <name type="scientific">uncultured Solirubrobacterales bacterium</name>
    <dbReference type="NCBI Taxonomy" id="768556"/>
    <lineage>
        <taxon>Bacteria</taxon>
        <taxon>Bacillati</taxon>
        <taxon>Actinomycetota</taxon>
        <taxon>Thermoleophilia</taxon>
        <taxon>Solirubrobacterales</taxon>
        <taxon>environmental samples</taxon>
    </lineage>
</organism>
<proteinExistence type="inferred from homology"/>
<dbReference type="GO" id="GO:0006171">
    <property type="term" value="P:cAMP biosynthetic process"/>
    <property type="evidence" value="ECO:0007669"/>
    <property type="project" value="TreeGrafter"/>
</dbReference>
<sequence>MRRTASRVAASARNLERSPKVLTAAKLARELLPGDSRFGDPLSTAGREQPHIVGRRLAELTASRPGLLRETGLSALQVWQGVSEAQGRGRGDRELAIAFTDLSAFSDWALEAGDDAALDLLRDVGQALERPVRDNGGEIVKWLGDGMMTVFEEPVRAIGALLDARDRVGELSADGYQPRLRAGLHVGRPRRLGGDYLGVDVNVAARVAQEAGAEEVLVSGRALELFDTDGLEIRERRHFAVKGVPSDVAAYSVSRA</sequence>
<dbReference type="PANTHER" id="PTHR43081">
    <property type="entry name" value="ADENYLATE CYCLASE, TERMINAL-DIFFERENTIATION SPECIFIC-RELATED"/>
    <property type="match status" value="1"/>
</dbReference>
<dbReference type="GO" id="GO:0035556">
    <property type="term" value="P:intracellular signal transduction"/>
    <property type="evidence" value="ECO:0007669"/>
    <property type="project" value="InterPro"/>
</dbReference>
<gene>
    <name evidence="3" type="ORF">AVDCRST_MAG45-627</name>
</gene>
<dbReference type="PANTHER" id="PTHR43081:SF19">
    <property type="entry name" value="PH-SENSITIVE ADENYLATE CYCLASE RV1264"/>
    <property type="match status" value="1"/>
</dbReference>
<dbReference type="SMART" id="SM00044">
    <property type="entry name" value="CYCc"/>
    <property type="match status" value="1"/>
</dbReference>
<evidence type="ECO:0000256" key="1">
    <source>
        <dbReference type="ARBA" id="ARBA00005381"/>
    </source>
</evidence>
<dbReference type="Gene3D" id="3.30.70.1230">
    <property type="entry name" value="Nucleotide cyclase"/>
    <property type="match status" value="1"/>
</dbReference>
<dbReference type="SUPFAM" id="SSF55073">
    <property type="entry name" value="Nucleotide cyclase"/>
    <property type="match status" value="1"/>
</dbReference>
<dbReference type="CDD" id="cd07302">
    <property type="entry name" value="CHD"/>
    <property type="match status" value="1"/>
</dbReference>
<dbReference type="InterPro" id="IPR029787">
    <property type="entry name" value="Nucleotide_cyclase"/>
</dbReference>
<name>A0A6J4S3R5_9ACTN</name>
<dbReference type="Pfam" id="PF00211">
    <property type="entry name" value="Guanylate_cyc"/>
    <property type="match status" value="1"/>
</dbReference>
<evidence type="ECO:0000313" key="3">
    <source>
        <dbReference type="EMBL" id="CAA9489028.1"/>
    </source>
</evidence>
<accession>A0A6J4S3R5</accession>
<comment type="similarity">
    <text evidence="1">Belongs to the adenylyl cyclase class-3 family.</text>
</comment>